<dbReference type="AlphaFoldDB" id="W0RFP3"/>
<dbReference type="Pfam" id="PF01592">
    <property type="entry name" value="NifU_N"/>
    <property type="match status" value="1"/>
</dbReference>
<dbReference type="NCBIfam" id="TIGR01994">
    <property type="entry name" value="SUF_scaf_2"/>
    <property type="match status" value="1"/>
</dbReference>
<evidence type="ECO:0000313" key="4">
    <source>
        <dbReference type="Proteomes" id="UP000019151"/>
    </source>
</evidence>
<dbReference type="FunFam" id="3.90.1010.10:FF:000002">
    <property type="entry name" value="Iron-sulfur cluster assembly scaffold protein NifU"/>
    <property type="match status" value="1"/>
</dbReference>
<dbReference type="Proteomes" id="UP000019151">
    <property type="component" value="Chromosome"/>
</dbReference>
<dbReference type="GO" id="GO:0005506">
    <property type="term" value="F:iron ion binding"/>
    <property type="evidence" value="ECO:0007669"/>
    <property type="project" value="InterPro"/>
</dbReference>
<name>W0RFP3_9BACT</name>
<accession>W0RFP3</accession>
<sequence length="149" mass="16154">MSTRSAPDEAQLAAIYQELILDHYRRPRNRGPLDAPDARTARRKNPLCGDELTLALAFDADGRVREARFIGQGCSISQASASMLTEAVRGKTRAEVEALLARFRALMQGDADAAADESLGELRALSGVARFPSRVQCATLPWSALAELL</sequence>
<gene>
    <name evidence="3" type="ORF">J421_2084</name>
</gene>
<dbReference type="InParanoid" id="W0RFP3"/>
<dbReference type="SUPFAM" id="SSF82649">
    <property type="entry name" value="SufE/NifU"/>
    <property type="match status" value="1"/>
</dbReference>
<keyword evidence="4" id="KW-1185">Reference proteome</keyword>
<feature type="domain" description="NIF system FeS cluster assembly NifU N-terminal" evidence="2">
    <location>
        <begin position="16"/>
        <end position="137"/>
    </location>
</feature>
<protein>
    <submittedName>
        <fullName evidence="3">SUF system FeS assembly protein, NifU family</fullName>
    </submittedName>
</protein>
<dbReference type="InterPro" id="IPR002871">
    <property type="entry name" value="NIF_FeS_clus_asmbl_NifU_N"/>
</dbReference>
<dbReference type="EMBL" id="CP007128">
    <property type="protein sequence ID" value="AHG89621.1"/>
    <property type="molecule type" value="Genomic_DNA"/>
</dbReference>
<dbReference type="GO" id="GO:0016226">
    <property type="term" value="P:iron-sulfur cluster assembly"/>
    <property type="evidence" value="ECO:0007669"/>
    <property type="project" value="InterPro"/>
</dbReference>
<dbReference type="RefSeq" id="WP_201773139.1">
    <property type="nucleotide sequence ID" value="NZ_CP007128.1"/>
</dbReference>
<dbReference type="CDD" id="cd06664">
    <property type="entry name" value="IscU_like"/>
    <property type="match status" value="1"/>
</dbReference>
<dbReference type="PATRIC" id="fig|861299.3.peg.2122"/>
<evidence type="ECO:0000256" key="1">
    <source>
        <dbReference type="ARBA" id="ARBA00006420"/>
    </source>
</evidence>
<organism evidence="3 4">
    <name type="scientific">Gemmatirosa kalamazoonensis</name>
    <dbReference type="NCBI Taxonomy" id="861299"/>
    <lineage>
        <taxon>Bacteria</taxon>
        <taxon>Pseudomonadati</taxon>
        <taxon>Gemmatimonadota</taxon>
        <taxon>Gemmatimonadia</taxon>
        <taxon>Gemmatimonadales</taxon>
        <taxon>Gemmatimonadaceae</taxon>
        <taxon>Gemmatirosa</taxon>
    </lineage>
</organism>
<dbReference type="PANTHER" id="PTHR10093">
    <property type="entry name" value="IRON-SULFUR CLUSTER ASSEMBLY ENZYME NIFU HOMOLOG"/>
    <property type="match status" value="1"/>
</dbReference>
<evidence type="ECO:0000313" key="3">
    <source>
        <dbReference type="EMBL" id="AHG89621.1"/>
    </source>
</evidence>
<evidence type="ECO:0000259" key="2">
    <source>
        <dbReference type="Pfam" id="PF01592"/>
    </source>
</evidence>
<proteinExistence type="inferred from homology"/>
<comment type="similarity">
    <text evidence="1">Belongs to the NifU family.</text>
</comment>
<dbReference type="HOGENOM" id="CLU_079283_4_0_0"/>
<dbReference type="eggNOG" id="COG0822">
    <property type="taxonomic scope" value="Bacteria"/>
</dbReference>
<dbReference type="KEGG" id="gba:J421_2084"/>
<dbReference type="STRING" id="861299.J421_2084"/>
<dbReference type="Gene3D" id="3.90.1010.10">
    <property type="match status" value="1"/>
</dbReference>
<reference evidence="3 4" key="1">
    <citation type="journal article" date="2014" name="Genome Announc.">
        <title>Genome Sequence and Methylome of Soil Bacterium Gemmatirosa kalamazoonensis KBS708T, a Member of the Rarely Cultivated Gemmatimonadetes Phylum.</title>
        <authorList>
            <person name="Debruyn J.M."/>
            <person name="Radosevich M."/>
            <person name="Wommack K.E."/>
            <person name="Polson S.W."/>
            <person name="Hauser L.J."/>
            <person name="Fawaz M.N."/>
            <person name="Korlach J."/>
            <person name="Tsai Y.C."/>
        </authorList>
    </citation>
    <scope>NUCLEOTIDE SEQUENCE [LARGE SCALE GENOMIC DNA]</scope>
    <source>
        <strain evidence="3 4">KBS708</strain>
    </source>
</reference>
<dbReference type="GO" id="GO:0051536">
    <property type="term" value="F:iron-sulfur cluster binding"/>
    <property type="evidence" value="ECO:0007669"/>
    <property type="project" value="InterPro"/>
</dbReference>